<evidence type="ECO:0000259" key="6">
    <source>
        <dbReference type="PROSITE" id="PS50056"/>
    </source>
</evidence>
<dbReference type="InterPro" id="IPR020422">
    <property type="entry name" value="TYR_PHOSPHATASE_DUAL_dom"/>
</dbReference>
<evidence type="ECO:0000256" key="1">
    <source>
        <dbReference type="ARBA" id="ARBA00008601"/>
    </source>
</evidence>
<evidence type="ECO:0000256" key="4">
    <source>
        <dbReference type="ARBA" id="ARBA00022912"/>
    </source>
</evidence>
<dbReference type="EC" id="3.1.3.48" evidence="2"/>
<evidence type="ECO:0000313" key="7">
    <source>
        <dbReference type="EMBL" id="CAD9333915.1"/>
    </source>
</evidence>
<dbReference type="Gene3D" id="3.90.190.10">
    <property type="entry name" value="Protein tyrosine phosphatase superfamily"/>
    <property type="match status" value="1"/>
</dbReference>
<dbReference type="AlphaFoldDB" id="A0A6V2ACU9"/>
<dbReference type="SMART" id="SM00195">
    <property type="entry name" value="DSPc"/>
    <property type="match status" value="1"/>
</dbReference>
<proteinExistence type="inferred from homology"/>
<reference evidence="7" key="1">
    <citation type="submission" date="2021-01" db="EMBL/GenBank/DDBJ databases">
        <authorList>
            <person name="Corre E."/>
            <person name="Pelletier E."/>
            <person name="Niang G."/>
            <person name="Scheremetjew M."/>
            <person name="Finn R."/>
            <person name="Kale V."/>
            <person name="Holt S."/>
            <person name="Cochrane G."/>
            <person name="Meng A."/>
            <person name="Brown T."/>
            <person name="Cohen L."/>
        </authorList>
    </citation>
    <scope>NUCLEOTIDE SEQUENCE</scope>
    <source>
        <strain evidence="7">Pop2</strain>
    </source>
</reference>
<dbReference type="InterPro" id="IPR000387">
    <property type="entry name" value="Tyr_Pase_dom"/>
</dbReference>
<evidence type="ECO:0000256" key="3">
    <source>
        <dbReference type="ARBA" id="ARBA00022801"/>
    </source>
</evidence>
<accession>A0A6V2ACU9</accession>
<dbReference type="PROSITE" id="PS50056">
    <property type="entry name" value="TYR_PHOSPHATASE_2"/>
    <property type="match status" value="1"/>
</dbReference>
<dbReference type="CDD" id="cd14498">
    <property type="entry name" value="DSP"/>
    <property type="match status" value="1"/>
</dbReference>
<protein>
    <recommendedName>
        <fullName evidence="2">protein-tyrosine-phosphatase</fullName>
        <ecNumber evidence="2">3.1.3.48</ecNumber>
    </recommendedName>
</protein>
<feature type="domain" description="Tyrosine-protein phosphatase" evidence="5">
    <location>
        <begin position="64"/>
        <end position="252"/>
    </location>
</feature>
<dbReference type="PANTHER" id="PTHR10159">
    <property type="entry name" value="DUAL SPECIFICITY PROTEIN PHOSPHATASE"/>
    <property type="match status" value="1"/>
</dbReference>
<organism evidence="7">
    <name type="scientific">Ditylum brightwellii</name>
    <dbReference type="NCBI Taxonomy" id="49249"/>
    <lineage>
        <taxon>Eukaryota</taxon>
        <taxon>Sar</taxon>
        <taxon>Stramenopiles</taxon>
        <taxon>Ochrophyta</taxon>
        <taxon>Bacillariophyta</taxon>
        <taxon>Mediophyceae</taxon>
        <taxon>Lithodesmiophycidae</taxon>
        <taxon>Lithodesmiales</taxon>
        <taxon>Lithodesmiaceae</taxon>
        <taxon>Ditylum</taxon>
    </lineage>
</organism>
<dbReference type="InterPro" id="IPR016130">
    <property type="entry name" value="Tyr_Pase_AS"/>
</dbReference>
<dbReference type="EMBL" id="HBGN01020465">
    <property type="protein sequence ID" value="CAD9333915.1"/>
    <property type="molecule type" value="Transcribed_RNA"/>
</dbReference>
<dbReference type="PANTHER" id="PTHR10159:SF519">
    <property type="entry name" value="DUAL SPECIFICITY PROTEIN PHOSPHATASE MPK3"/>
    <property type="match status" value="1"/>
</dbReference>
<dbReference type="PROSITE" id="PS50054">
    <property type="entry name" value="TYR_PHOSPHATASE_DUAL"/>
    <property type="match status" value="1"/>
</dbReference>
<evidence type="ECO:0000256" key="2">
    <source>
        <dbReference type="ARBA" id="ARBA00013064"/>
    </source>
</evidence>
<dbReference type="GO" id="GO:0005737">
    <property type="term" value="C:cytoplasm"/>
    <property type="evidence" value="ECO:0007669"/>
    <property type="project" value="TreeGrafter"/>
</dbReference>
<dbReference type="GO" id="GO:0004725">
    <property type="term" value="F:protein tyrosine phosphatase activity"/>
    <property type="evidence" value="ECO:0007669"/>
    <property type="project" value="UniProtKB-EC"/>
</dbReference>
<sequence length="262" mass="29536">MLKERLTDELLSKTTKIEPVAINNDLSASSSLNKESPCHVPKTQCPRCNHFIRNDIYKSHLNDHTSKITDYLYLGSESNARNRAELTTRTNIRFVLNVAAECHNYSPDLFLDGDTYLKLPLYDEVGAGNDMKKSLETAFEFIDRARNGDECTAESLRRSVLATETPDIKTTGLKERHPADNGLMTKGIPTPCLIHCIQGISRSSTIVIGYLVSREGWSLRRALNHVRSLRPIVRPNQGFVAALLELEKKERGMNSITMEEIF</sequence>
<gene>
    <name evidence="7" type="ORF">DBRI1063_LOCUS13041</name>
</gene>
<dbReference type="InterPro" id="IPR000340">
    <property type="entry name" value="Dual-sp_phosphatase_cat-dom"/>
</dbReference>
<keyword evidence="3" id="KW-0378">Hydrolase</keyword>
<evidence type="ECO:0000259" key="5">
    <source>
        <dbReference type="PROSITE" id="PS50054"/>
    </source>
</evidence>
<name>A0A6V2ACU9_9STRA</name>
<dbReference type="GO" id="GO:0043409">
    <property type="term" value="P:negative regulation of MAPK cascade"/>
    <property type="evidence" value="ECO:0007669"/>
    <property type="project" value="TreeGrafter"/>
</dbReference>
<dbReference type="SUPFAM" id="SSF52799">
    <property type="entry name" value="(Phosphotyrosine protein) phosphatases II"/>
    <property type="match status" value="1"/>
</dbReference>
<dbReference type="PROSITE" id="PS00383">
    <property type="entry name" value="TYR_PHOSPHATASE_1"/>
    <property type="match status" value="1"/>
</dbReference>
<keyword evidence="4" id="KW-0904">Protein phosphatase</keyword>
<comment type="similarity">
    <text evidence="1">Belongs to the protein-tyrosine phosphatase family. Non-receptor class dual specificity subfamily.</text>
</comment>
<feature type="domain" description="Tyrosine specific protein phosphatases" evidence="6">
    <location>
        <begin position="186"/>
        <end position="231"/>
    </location>
</feature>
<dbReference type="InterPro" id="IPR029021">
    <property type="entry name" value="Prot-tyrosine_phosphatase-like"/>
</dbReference>
<dbReference type="Pfam" id="PF00782">
    <property type="entry name" value="DSPc"/>
    <property type="match status" value="1"/>
</dbReference>